<gene>
    <name evidence="2" type="ORF">OsI_24467</name>
</gene>
<dbReference type="EMBL" id="CM000131">
    <property type="protein sequence ID" value="EEC81313.1"/>
    <property type="molecule type" value="Genomic_DNA"/>
</dbReference>
<dbReference type="Gene3D" id="3.30.420.10">
    <property type="entry name" value="Ribonuclease H-like superfamily/Ribonuclease H"/>
    <property type="match status" value="1"/>
</dbReference>
<dbReference type="InterPro" id="IPR002156">
    <property type="entry name" value="RNaseH_domain"/>
</dbReference>
<dbReference type="GO" id="GO:0004523">
    <property type="term" value="F:RNA-DNA hybrid ribonuclease activity"/>
    <property type="evidence" value="ECO:0007669"/>
    <property type="project" value="InterPro"/>
</dbReference>
<dbReference type="HOGENOM" id="CLU_000680_14_1_1"/>
<feature type="domain" description="RNase H type-1" evidence="1">
    <location>
        <begin position="130"/>
        <end position="221"/>
    </location>
</feature>
<dbReference type="SUPFAM" id="SSF53098">
    <property type="entry name" value="Ribonuclease H-like"/>
    <property type="match status" value="1"/>
</dbReference>
<dbReference type="InterPro" id="IPR052929">
    <property type="entry name" value="RNase_H-like_EbsB-rel"/>
</dbReference>
<dbReference type="Pfam" id="PF13456">
    <property type="entry name" value="RVT_3"/>
    <property type="match status" value="1"/>
</dbReference>
<dbReference type="InterPro" id="IPR036397">
    <property type="entry name" value="RNaseH_sf"/>
</dbReference>
<reference evidence="2 3" key="1">
    <citation type="journal article" date="2005" name="PLoS Biol.">
        <title>The genomes of Oryza sativa: a history of duplications.</title>
        <authorList>
            <person name="Yu J."/>
            <person name="Wang J."/>
            <person name="Lin W."/>
            <person name="Li S."/>
            <person name="Li H."/>
            <person name="Zhou J."/>
            <person name="Ni P."/>
            <person name="Dong W."/>
            <person name="Hu S."/>
            <person name="Zeng C."/>
            <person name="Zhang J."/>
            <person name="Zhang Y."/>
            <person name="Li R."/>
            <person name="Xu Z."/>
            <person name="Li S."/>
            <person name="Li X."/>
            <person name="Zheng H."/>
            <person name="Cong L."/>
            <person name="Lin L."/>
            <person name="Yin J."/>
            <person name="Geng J."/>
            <person name="Li G."/>
            <person name="Shi J."/>
            <person name="Liu J."/>
            <person name="Lv H."/>
            <person name="Li J."/>
            <person name="Wang J."/>
            <person name="Deng Y."/>
            <person name="Ran L."/>
            <person name="Shi X."/>
            <person name="Wang X."/>
            <person name="Wu Q."/>
            <person name="Li C."/>
            <person name="Ren X."/>
            <person name="Wang J."/>
            <person name="Wang X."/>
            <person name="Li D."/>
            <person name="Liu D."/>
            <person name="Zhang X."/>
            <person name="Ji Z."/>
            <person name="Zhao W."/>
            <person name="Sun Y."/>
            <person name="Zhang Z."/>
            <person name="Bao J."/>
            <person name="Han Y."/>
            <person name="Dong L."/>
            <person name="Ji J."/>
            <person name="Chen P."/>
            <person name="Wu S."/>
            <person name="Liu J."/>
            <person name="Xiao Y."/>
            <person name="Bu D."/>
            <person name="Tan J."/>
            <person name="Yang L."/>
            <person name="Ye C."/>
            <person name="Zhang J."/>
            <person name="Xu J."/>
            <person name="Zhou Y."/>
            <person name="Yu Y."/>
            <person name="Zhang B."/>
            <person name="Zhuang S."/>
            <person name="Wei H."/>
            <person name="Liu B."/>
            <person name="Lei M."/>
            <person name="Yu H."/>
            <person name="Li Y."/>
            <person name="Xu H."/>
            <person name="Wei S."/>
            <person name="He X."/>
            <person name="Fang L."/>
            <person name="Zhang Z."/>
            <person name="Zhang Y."/>
            <person name="Huang X."/>
            <person name="Su Z."/>
            <person name="Tong W."/>
            <person name="Li J."/>
            <person name="Tong Z."/>
            <person name="Li S."/>
            <person name="Ye J."/>
            <person name="Wang L."/>
            <person name="Fang L."/>
            <person name="Lei T."/>
            <person name="Chen C."/>
            <person name="Chen H."/>
            <person name="Xu Z."/>
            <person name="Li H."/>
            <person name="Huang H."/>
            <person name="Zhang F."/>
            <person name="Xu H."/>
            <person name="Li N."/>
            <person name="Zhao C."/>
            <person name="Li S."/>
            <person name="Dong L."/>
            <person name="Huang Y."/>
            <person name="Li L."/>
            <person name="Xi Y."/>
            <person name="Qi Q."/>
            <person name="Li W."/>
            <person name="Zhang B."/>
            <person name="Hu W."/>
            <person name="Zhang Y."/>
            <person name="Tian X."/>
            <person name="Jiao Y."/>
            <person name="Liang X."/>
            <person name="Jin J."/>
            <person name="Gao L."/>
            <person name="Zheng W."/>
            <person name="Hao B."/>
            <person name="Liu S."/>
            <person name="Wang W."/>
            <person name="Yuan L."/>
            <person name="Cao M."/>
            <person name="McDermott J."/>
            <person name="Samudrala R."/>
            <person name="Wang J."/>
            <person name="Wong G.K."/>
            <person name="Yang H."/>
        </authorList>
    </citation>
    <scope>NUCLEOTIDE SEQUENCE [LARGE SCALE GENOMIC DNA]</scope>
    <source>
        <strain evidence="3">cv. 93-11</strain>
    </source>
</reference>
<dbReference type="Proteomes" id="UP000007015">
    <property type="component" value="Chromosome 6"/>
</dbReference>
<dbReference type="OMA" id="PREEHAM"/>
<name>B8B2I3_ORYSI</name>
<protein>
    <recommendedName>
        <fullName evidence="1">RNase H type-1 domain-containing protein</fullName>
    </recommendedName>
</protein>
<organism evidence="2 3">
    <name type="scientific">Oryza sativa subsp. indica</name>
    <name type="common">Rice</name>
    <dbReference type="NCBI Taxonomy" id="39946"/>
    <lineage>
        <taxon>Eukaryota</taxon>
        <taxon>Viridiplantae</taxon>
        <taxon>Streptophyta</taxon>
        <taxon>Embryophyta</taxon>
        <taxon>Tracheophyta</taxon>
        <taxon>Spermatophyta</taxon>
        <taxon>Magnoliopsida</taxon>
        <taxon>Liliopsida</taxon>
        <taxon>Poales</taxon>
        <taxon>Poaceae</taxon>
        <taxon>BOP clade</taxon>
        <taxon>Oryzoideae</taxon>
        <taxon>Oryzeae</taxon>
        <taxon>Oryzinae</taxon>
        <taxon>Oryza</taxon>
        <taxon>Oryza sativa</taxon>
    </lineage>
</organism>
<evidence type="ECO:0000259" key="1">
    <source>
        <dbReference type="Pfam" id="PF13456"/>
    </source>
</evidence>
<dbReference type="InterPro" id="IPR044730">
    <property type="entry name" value="RNase_H-like_dom_plant"/>
</dbReference>
<dbReference type="Gramene" id="BGIOSGA020530-TA">
    <property type="protein sequence ID" value="BGIOSGA020530-PA"/>
    <property type="gene ID" value="BGIOSGA020530"/>
</dbReference>
<evidence type="ECO:0000313" key="2">
    <source>
        <dbReference type="EMBL" id="EEC81313.1"/>
    </source>
</evidence>
<dbReference type="CDD" id="cd06222">
    <property type="entry name" value="RNase_H_like"/>
    <property type="match status" value="1"/>
</dbReference>
<keyword evidence="3" id="KW-1185">Reference proteome</keyword>
<dbReference type="PANTHER" id="PTHR47074:SF76">
    <property type="entry name" value="RNASE H TYPE-1 DOMAIN-CONTAINING PROTEIN"/>
    <property type="match status" value="1"/>
</dbReference>
<dbReference type="PANTHER" id="PTHR47074">
    <property type="entry name" value="BNAC02G40300D PROTEIN"/>
    <property type="match status" value="1"/>
</dbReference>
<accession>B8B2I3</accession>
<proteinExistence type="predicted"/>
<dbReference type="GO" id="GO:0003676">
    <property type="term" value="F:nucleic acid binding"/>
    <property type="evidence" value="ECO:0007669"/>
    <property type="project" value="InterPro"/>
</dbReference>
<evidence type="ECO:0000313" key="3">
    <source>
        <dbReference type="Proteomes" id="UP000007015"/>
    </source>
</evidence>
<dbReference type="AlphaFoldDB" id="B8B2I3"/>
<sequence>MENKNKRKLEASGTCGICGVEAEDVAHALCRCPQAKKLWDAMQVVGKGAKDIVENCTGADWILDQLKIVPREEHAMFLMVLWRIWYVRNEITHGKHIVQYSRMPKMKDPSASTPAILRWEKPNQGWMKLNVDGSFDASSGKGCISAVLRNSQGEVIFSACGFLDRCSGPLEAELLACKEGINMALQWTLLPIVVELDCSVAVKLISSVSKGRSEVAFIVRDRSGVYRQRHQTVDVWEQGDYYQEDTP</sequence>
<dbReference type="InterPro" id="IPR012337">
    <property type="entry name" value="RNaseH-like_sf"/>
</dbReference>